<evidence type="ECO:0000259" key="4">
    <source>
        <dbReference type="PROSITE" id="PS50043"/>
    </source>
</evidence>
<evidence type="ECO:0000256" key="3">
    <source>
        <dbReference type="ARBA" id="ARBA00023163"/>
    </source>
</evidence>
<dbReference type="GO" id="GO:0006355">
    <property type="term" value="P:regulation of DNA-templated transcription"/>
    <property type="evidence" value="ECO:0007669"/>
    <property type="project" value="InterPro"/>
</dbReference>
<proteinExistence type="predicted"/>
<dbReference type="SMART" id="SM00421">
    <property type="entry name" value="HTH_LUXR"/>
    <property type="match status" value="1"/>
</dbReference>
<sequence>MSAPVLTAFSAGSPGQLLAEVAADPSAPLQAAVGAPGGYGKTELLRQLARVWQAAGITVVTPWQATGDAAGQVLLADDAHRLDPDRIKGLRRYAERPGARIVVAYRPWPRPDGLSGLIGLLTRARRPVRLPAMSAEQVRERLAGASPDLVSVVTEETGGVPRHVARVAAALTPADAAAARIPLAALAGFASDLDELEPDVRTLLLAAEAGAGLSFDLVAALLDRDAETVAELVDAGRATGLLAADGTLLPLARRAIAALGPIGHRIDVRQRLAALQLARGGPVLPLVRPLLRDGGGLVAGAAGGGLGEVYEAAGEEALGDDPRLAAELFAAAAGAGRGTASRRALATALAGDLDEASRLADQALAAGTGQQRAEAAYVAAAVLTQRGQTAQAAALYQWAPSVIAAGFGTVALIGTGQPAGAALPDPAPAGPPTLLSSAAALMARGMAESVGGTPTAALSALVQAATTIEPAGPTVLLPDTPAALGATIALHCAELDTADALLARAVQAGTGGALLAGRHRLLQAWVLMQRGHAAPVPDGRPGRDRLFARALQAGLSRRAGDLVGLRSCWPDACHALIGQPVDLFTLLPLGELTVAAARLGEQHRVAGHLADADRLLDALGNPPLWSAPLHWSRLDAAVLAEDRELATRHLEALEEVRGFSPYTAALAAAAVQWLDVLAGRAEPGAVVAAAHGLSGLGLIGDGARLAGQAAIRTTDRKAMTLLLDCARVLRERVGGPAPDTRDPQSLSDRELEVAALVVEGLTYKQIAERLYLSAKTVEHHMARIRQRLGVTGRQELLTRLRALTDAEGVR</sequence>
<protein>
    <submittedName>
        <fullName evidence="5">Helix-turn-helix transcriptional regulator</fullName>
    </submittedName>
</protein>
<dbReference type="RefSeq" id="WP_203680205.1">
    <property type="nucleotide sequence ID" value="NZ_BOMW01000027.1"/>
</dbReference>
<evidence type="ECO:0000256" key="1">
    <source>
        <dbReference type="ARBA" id="ARBA00023015"/>
    </source>
</evidence>
<dbReference type="PANTHER" id="PTHR44688">
    <property type="entry name" value="DNA-BINDING TRANSCRIPTIONAL ACTIVATOR DEVR_DOSR"/>
    <property type="match status" value="1"/>
</dbReference>
<dbReference type="PRINTS" id="PR00038">
    <property type="entry name" value="HTHLUXR"/>
</dbReference>
<evidence type="ECO:0000313" key="6">
    <source>
        <dbReference type="Proteomes" id="UP000629619"/>
    </source>
</evidence>
<dbReference type="AlphaFoldDB" id="A0A919TKL5"/>
<dbReference type="SUPFAM" id="SSF52540">
    <property type="entry name" value="P-loop containing nucleoside triphosphate hydrolases"/>
    <property type="match status" value="1"/>
</dbReference>
<comment type="caution">
    <text evidence="5">The sequence shown here is derived from an EMBL/GenBank/DDBJ whole genome shotgun (WGS) entry which is preliminary data.</text>
</comment>
<dbReference type="PROSITE" id="PS00622">
    <property type="entry name" value="HTH_LUXR_1"/>
    <property type="match status" value="1"/>
</dbReference>
<name>A0A919TKL5_9ACTN</name>
<dbReference type="PROSITE" id="PS50043">
    <property type="entry name" value="HTH_LUXR_2"/>
    <property type="match status" value="1"/>
</dbReference>
<dbReference type="CDD" id="cd06170">
    <property type="entry name" value="LuxR_C_like"/>
    <property type="match status" value="1"/>
</dbReference>
<dbReference type="InterPro" id="IPR016032">
    <property type="entry name" value="Sig_transdc_resp-reg_C-effctor"/>
</dbReference>
<keyword evidence="3" id="KW-0804">Transcription</keyword>
<dbReference type="Gene3D" id="1.10.10.10">
    <property type="entry name" value="Winged helix-like DNA-binding domain superfamily/Winged helix DNA-binding domain"/>
    <property type="match status" value="1"/>
</dbReference>
<dbReference type="SUPFAM" id="SSF46894">
    <property type="entry name" value="C-terminal effector domain of the bipartite response regulators"/>
    <property type="match status" value="1"/>
</dbReference>
<dbReference type="InterPro" id="IPR027417">
    <property type="entry name" value="P-loop_NTPase"/>
</dbReference>
<organism evidence="5 6">
    <name type="scientific">Actinoplanes siamensis</name>
    <dbReference type="NCBI Taxonomy" id="1223317"/>
    <lineage>
        <taxon>Bacteria</taxon>
        <taxon>Bacillati</taxon>
        <taxon>Actinomycetota</taxon>
        <taxon>Actinomycetes</taxon>
        <taxon>Micromonosporales</taxon>
        <taxon>Micromonosporaceae</taxon>
        <taxon>Actinoplanes</taxon>
    </lineage>
</organism>
<keyword evidence="2" id="KW-0238">DNA-binding</keyword>
<evidence type="ECO:0000256" key="2">
    <source>
        <dbReference type="ARBA" id="ARBA00023125"/>
    </source>
</evidence>
<dbReference type="Proteomes" id="UP000629619">
    <property type="component" value="Unassembled WGS sequence"/>
</dbReference>
<evidence type="ECO:0000313" key="5">
    <source>
        <dbReference type="EMBL" id="GIF05453.1"/>
    </source>
</evidence>
<reference evidence="5" key="1">
    <citation type="submission" date="2021-01" db="EMBL/GenBank/DDBJ databases">
        <title>Whole genome shotgun sequence of Actinoplanes siamensis NBRC 109076.</title>
        <authorList>
            <person name="Komaki H."/>
            <person name="Tamura T."/>
        </authorList>
    </citation>
    <scope>NUCLEOTIDE SEQUENCE</scope>
    <source>
        <strain evidence="5">NBRC 109076</strain>
    </source>
</reference>
<dbReference type="InterPro" id="IPR000792">
    <property type="entry name" value="Tscrpt_reg_LuxR_C"/>
</dbReference>
<dbReference type="GO" id="GO:0003677">
    <property type="term" value="F:DNA binding"/>
    <property type="evidence" value="ECO:0007669"/>
    <property type="project" value="UniProtKB-KW"/>
</dbReference>
<dbReference type="PANTHER" id="PTHR44688:SF16">
    <property type="entry name" value="DNA-BINDING TRANSCRIPTIONAL ACTIVATOR DEVR_DOSR"/>
    <property type="match status" value="1"/>
</dbReference>
<dbReference type="InterPro" id="IPR036388">
    <property type="entry name" value="WH-like_DNA-bd_sf"/>
</dbReference>
<keyword evidence="6" id="KW-1185">Reference proteome</keyword>
<keyword evidence="1" id="KW-0805">Transcription regulation</keyword>
<dbReference type="Pfam" id="PF00196">
    <property type="entry name" value="GerE"/>
    <property type="match status" value="1"/>
</dbReference>
<dbReference type="EMBL" id="BOMW01000027">
    <property type="protein sequence ID" value="GIF05453.1"/>
    <property type="molecule type" value="Genomic_DNA"/>
</dbReference>
<feature type="domain" description="HTH luxR-type" evidence="4">
    <location>
        <begin position="739"/>
        <end position="804"/>
    </location>
</feature>
<accession>A0A919TKL5</accession>
<gene>
    <name evidence="5" type="ORF">Asi03nite_29910</name>
</gene>